<dbReference type="FunFam" id="1.10.472.10:FF:000219">
    <property type="entry name" value="Cyclin-D5-1"/>
    <property type="match status" value="1"/>
</dbReference>
<keyword evidence="3" id="KW-0195">Cyclin</keyword>
<dbReference type="InterPro" id="IPR004367">
    <property type="entry name" value="Cyclin_C-dom"/>
</dbReference>
<feature type="domain" description="Cyclin C-terminal" evidence="6">
    <location>
        <begin position="150"/>
        <end position="275"/>
    </location>
</feature>
<protein>
    <recommendedName>
        <fullName evidence="5">B-like cyclin</fullName>
    </recommendedName>
</protein>
<keyword evidence="2" id="KW-0132">Cell division</keyword>
<dbReference type="PANTHER" id="PTHR10177">
    <property type="entry name" value="CYCLINS"/>
    <property type="match status" value="1"/>
</dbReference>
<dbReference type="GO" id="GO:0051301">
    <property type="term" value="P:cell division"/>
    <property type="evidence" value="ECO:0007669"/>
    <property type="project" value="UniProtKB-KW"/>
</dbReference>
<dbReference type="InterPro" id="IPR039361">
    <property type="entry name" value="Cyclin"/>
</dbReference>
<comment type="subunit">
    <text evidence="1">Interacts with the CDC2 protein kinase to form a serine/threonine kinase holoenzyme complex also known as maturation promoting factor (MPF). The cyclin subunit imparts substrate specificity to the complex.</text>
</comment>
<evidence type="ECO:0000256" key="4">
    <source>
        <dbReference type="ARBA" id="ARBA00023306"/>
    </source>
</evidence>
<accession>A0A6P5MNP1</accession>
<evidence type="ECO:0000313" key="7">
    <source>
        <dbReference type="Proteomes" id="UP000515211"/>
    </source>
</evidence>
<dbReference type="InterPro" id="IPR006671">
    <property type="entry name" value="Cyclin_N"/>
</dbReference>
<dbReference type="SUPFAM" id="SSF47954">
    <property type="entry name" value="Cyclin-like"/>
    <property type="match status" value="2"/>
</dbReference>
<evidence type="ECO:0000256" key="3">
    <source>
        <dbReference type="ARBA" id="ARBA00023127"/>
    </source>
</evidence>
<dbReference type="InterPro" id="IPR036915">
    <property type="entry name" value="Cyclin-like_sf"/>
</dbReference>
<dbReference type="SMART" id="SM01332">
    <property type="entry name" value="Cyclin_C"/>
    <property type="match status" value="1"/>
</dbReference>
<reference evidence="8" key="2">
    <citation type="submission" date="2025-08" db="UniProtKB">
        <authorList>
            <consortium name="RefSeq"/>
        </authorList>
    </citation>
    <scope>IDENTIFICATION</scope>
    <source>
        <tissue evidence="8">Whole plant</tissue>
    </source>
</reference>
<dbReference type="Proteomes" id="UP000515211">
    <property type="component" value="Chromosome 8"/>
</dbReference>
<keyword evidence="7" id="KW-1185">Reference proteome</keyword>
<evidence type="ECO:0000313" key="8">
    <source>
        <dbReference type="RefSeq" id="XP_020984671.1"/>
    </source>
</evidence>
<dbReference type="Pfam" id="PF02984">
    <property type="entry name" value="Cyclin_C"/>
    <property type="match status" value="1"/>
</dbReference>
<dbReference type="CDD" id="cd20544">
    <property type="entry name" value="CYCLIN_AtCycD-like_rpt2"/>
    <property type="match status" value="1"/>
</dbReference>
<reference evidence="7" key="1">
    <citation type="journal article" date="2016" name="Nat. Genet.">
        <title>The genome sequences of Arachis duranensis and Arachis ipaensis, the diploid ancestors of cultivated peanut.</title>
        <authorList>
            <person name="Bertioli D.J."/>
            <person name="Cannon S.B."/>
            <person name="Froenicke L."/>
            <person name="Huang G."/>
            <person name="Farmer A.D."/>
            <person name="Cannon E.K."/>
            <person name="Liu X."/>
            <person name="Gao D."/>
            <person name="Clevenger J."/>
            <person name="Dash S."/>
            <person name="Ren L."/>
            <person name="Moretzsohn M.C."/>
            <person name="Shirasawa K."/>
            <person name="Huang W."/>
            <person name="Vidigal B."/>
            <person name="Abernathy B."/>
            <person name="Chu Y."/>
            <person name="Niederhuth C.E."/>
            <person name="Umale P."/>
            <person name="Araujo A.C."/>
            <person name="Kozik A."/>
            <person name="Kim K.D."/>
            <person name="Burow M.D."/>
            <person name="Varshney R.K."/>
            <person name="Wang X."/>
            <person name="Zhang X."/>
            <person name="Barkley N."/>
            <person name="Guimaraes P.M."/>
            <person name="Isobe S."/>
            <person name="Guo B."/>
            <person name="Liao B."/>
            <person name="Stalker H.T."/>
            <person name="Schmitz R.J."/>
            <person name="Scheffler B.E."/>
            <person name="Leal-Bertioli S.C."/>
            <person name="Xun X."/>
            <person name="Jackson S.A."/>
            <person name="Michelmore R."/>
            <person name="Ozias-Akins P."/>
        </authorList>
    </citation>
    <scope>NUCLEOTIDE SEQUENCE [LARGE SCALE GENOMIC DNA]</scope>
    <source>
        <strain evidence="7">cv. V14167</strain>
    </source>
</reference>
<dbReference type="AlphaFoldDB" id="A0A6P5MNP1"/>
<keyword evidence="4" id="KW-0131">Cell cycle</keyword>
<evidence type="ECO:0000256" key="5">
    <source>
        <dbReference type="ARBA" id="ARBA00032263"/>
    </source>
</evidence>
<dbReference type="RefSeq" id="XP_020984671.1">
    <property type="nucleotide sequence ID" value="XM_021129012.2"/>
</dbReference>
<dbReference type="Gene3D" id="1.10.472.10">
    <property type="entry name" value="Cyclin-like"/>
    <property type="match status" value="2"/>
</dbReference>
<organism evidence="7 8">
    <name type="scientific">Arachis duranensis</name>
    <name type="common">Wild peanut</name>
    <dbReference type="NCBI Taxonomy" id="130453"/>
    <lineage>
        <taxon>Eukaryota</taxon>
        <taxon>Viridiplantae</taxon>
        <taxon>Streptophyta</taxon>
        <taxon>Embryophyta</taxon>
        <taxon>Tracheophyta</taxon>
        <taxon>Spermatophyta</taxon>
        <taxon>Magnoliopsida</taxon>
        <taxon>eudicotyledons</taxon>
        <taxon>Gunneridae</taxon>
        <taxon>Pentapetalae</taxon>
        <taxon>rosids</taxon>
        <taxon>fabids</taxon>
        <taxon>Fabales</taxon>
        <taxon>Fabaceae</taxon>
        <taxon>Papilionoideae</taxon>
        <taxon>50 kb inversion clade</taxon>
        <taxon>dalbergioids sensu lato</taxon>
        <taxon>Dalbergieae</taxon>
        <taxon>Pterocarpus clade</taxon>
        <taxon>Arachis</taxon>
    </lineage>
</organism>
<evidence type="ECO:0000256" key="2">
    <source>
        <dbReference type="ARBA" id="ARBA00022618"/>
    </source>
</evidence>
<gene>
    <name evidence="8" type="primary">LOC107461151</name>
</gene>
<proteinExistence type="predicted"/>
<evidence type="ECO:0000256" key="1">
    <source>
        <dbReference type="ARBA" id="ARBA00011177"/>
    </source>
</evidence>
<dbReference type="Pfam" id="PF00134">
    <property type="entry name" value="Cyclin_N"/>
    <property type="match status" value="1"/>
</dbReference>
<evidence type="ECO:0000259" key="6">
    <source>
        <dbReference type="SMART" id="SM01332"/>
    </source>
</evidence>
<dbReference type="GeneID" id="107461151"/>
<sequence length="298" mass="34399">MKNRTRKMDDLSSCNLLCEEEETFLELERDEEYSAFQSGMDHQGVSENEDLGVLLEREIRIGFRKDETFVFEDWMKRSRTDAINWILKSEKEWAIRLLSIACLSLASKMEECSVPELSVFQSKDYCFESKVIRRMEILVLTTLDWNMSIITPYDFLPYFITKFCNQPPPTTTFSKTMQLIFTTIKEVSIMDHKPSVVAAAATLVSLDQQLTIEAVELKISSIPQHRFLDPKDVFSCYNLIQRLQEENNTRRDNNVLHTPSPSTIDMIESSLITSSAAVTKRRRLSFNDDQSSEGKGLD</sequence>
<name>A0A6P5MNP1_ARADU</name>